<evidence type="ECO:0000313" key="3">
    <source>
        <dbReference type="Proteomes" id="UP001501221"/>
    </source>
</evidence>
<name>A0ABN0SVT3_9GAMM</name>
<dbReference type="PANTHER" id="PTHR33747">
    <property type="entry name" value="UPF0225 PROTEIN SCO1677"/>
    <property type="match status" value="1"/>
</dbReference>
<dbReference type="SUPFAM" id="SSF103642">
    <property type="entry name" value="Sec-C motif"/>
    <property type="match status" value="1"/>
</dbReference>
<sequence>MTKSHCPCGKKINNTLMKYDECCQPLHLGQEVAKTPEQLMRSRYSAYYHGLGQFIYDTHHSDYRGNTTPEEFSDSAKATNWCHLEVINSSQQESSGTVEFKASFIDKDKLHTFHEVSNFVLEGGLWLYTDGDFKPKTTTKINRNESCPCGSGLKAKRCCI</sequence>
<dbReference type="InterPro" id="IPR004027">
    <property type="entry name" value="SEC_C_motif"/>
</dbReference>
<dbReference type="InterPro" id="IPR048469">
    <property type="entry name" value="YchJ-like_M"/>
</dbReference>
<dbReference type="Gene3D" id="3.10.450.50">
    <property type="match status" value="1"/>
</dbReference>
<dbReference type="Pfam" id="PF17775">
    <property type="entry name" value="YchJ_M-like"/>
    <property type="match status" value="1"/>
</dbReference>
<proteinExistence type="predicted"/>
<keyword evidence="3" id="KW-1185">Reference proteome</keyword>
<gene>
    <name evidence="2" type="ORF">GCM10009123_07560</name>
</gene>
<evidence type="ECO:0000259" key="1">
    <source>
        <dbReference type="Pfam" id="PF17775"/>
    </source>
</evidence>
<organism evidence="2 3">
    <name type="scientific">Kangiella japonica</name>
    <dbReference type="NCBI Taxonomy" id="647384"/>
    <lineage>
        <taxon>Bacteria</taxon>
        <taxon>Pseudomonadati</taxon>
        <taxon>Pseudomonadota</taxon>
        <taxon>Gammaproteobacteria</taxon>
        <taxon>Kangiellales</taxon>
        <taxon>Kangiellaceae</taxon>
        <taxon>Kangiella</taxon>
    </lineage>
</organism>
<dbReference type="Proteomes" id="UP001501221">
    <property type="component" value="Unassembled WGS sequence"/>
</dbReference>
<dbReference type="Pfam" id="PF02810">
    <property type="entry name" value="SEC-C"/>
    <property type="match status" value="1"/>
</dbReference>
<dbReference type="PANTHER" id="PTHR33747:SF1">
    <property type="entry name" value="ADENYLATE CYCLASE-ASSOCIATED CAP C-TERMINAL DOMAIN-CONTAINING PROTEIN"/>
    <property type="match status" value="1"/>
</dbReference>
<comment type="caution">
    <text evidence="2">The sequence shown here is derived from an EMBL/GenBank/DDBJ whole genome shotgun (WGS) entry which is preliminary data.</text>
</comment>
<dbReference type="SUPFAM" id="SSF54427">
    <property type="entry name" value="NTF2-like"/>
    <property type="match status" value="1"/>
</dbReference>
<evidence type="ECO:0000313" key="2">
    <source>
        <dbReference type="EMBL" id="GAA0202801.1"/>
    </source>
</evidence>
<feature type="domain" description="YchJ-like middle NTF2-like" evidence="1">
    <location>
        <begin position="35"/>
        <end position="131"/>
    </location>
</feature>
<dbReference type="EMBL" id="BAAAFM010000003">
    <property type="protein sequence ID" value="GAA0202801.1"/>
    <property type="molecule type" value="Genomic_DNA"/>
</dbReference>
<dbReference type="InterPro" id="IPR032710">
    <property type="entry name" value="NTF2-like_dom_sf"/>
</dbReference>
<reference evidence="2 3" key="1">
    <citation type="journal article" date="2019" name="Int. J. Syst. Evol. Microbiol.">
        <title>The Global Catalogue of Microorganisms (GCM) 10K type strain sequencing project: providing services to taxonomists for standard genome sequencing and annotation.</title>
        <authorList>
            <consortium name="The Broad Institute Genomics Platform"/>
            <consortium name="The Broad Institute Genome Sequencing Center for Infectious Disease"/>
            <person name="Wu L."/>
            <person name="Ma J."/>
        </authorList>
    </citation>
    <scope>NUCLEOTIDE SEQUENCE [LARGE SCALE GENOMIC DNA]</scope>
    <source>
        <strain evidence="2 3">JCM 16211</strain>
    </source>
</reference>
<accession>A0ABN0SVT3</accession>
<protein>
    <submittedName>
        <fullName evidence="2">YchJ family protein</fullName>
    </submittedName>
</protein>